<dbReference type="GO" id="GO:0043842">
    <property type="term" value="F:Kdo transferase activity"/>
    <property type="evidence" value="ECO:0007669"/>
    <property type="project" value="UniProtKB-EC"/>
</dbReference>
<evidence type="ECO:0000259" key="10">
    <source>
        <dbReference type="Pfam" id="PF04413"/>
    </source>
</evidence>
<evidence type="ECO:0000256" key="4">
    <source>
        <dbReference type="ARBA" id="ARBA00022679"/>
    </source>
</evidence>
<evidence type="ECO:0000256" key="6">
    <source>
        <dbReference type="ARBA" id="ARBA00049183"/>
    </source>
</evidence>
<dbReference type="PANTHER" id="PTHR42755:SF1">
    <property type="entry name" value="3-DEOXY-D-MANNO-OCTULOSONIC ACID TRANSFERASE, MITOCHONDRIAL-RELATED"/>
    <property type="match status" value="1"/>
</dbReference>
<dbReference type="OrthoDB" id="9789797at2"/>
<dbReference type="EC" id="2.4.99.12" evidence="2 9"/>
<sequence length="431" mass="48651">MEYILNTIYLLAAILVAPKALYRAFKQGRYRTGWAQRFGRIDRKHPEKPCIWIHAVSVGEVNQTRKLITDLTDRFPDHEIVISTTTDTGHARAQKLYADDHTVFFYPLDFSPFVRRAFKNLNPSACLLIELEVWPNFAAIAHKKHIPVIVVNGRLSDKSYPVYKKIKPAARWMFRKLELILAQTDEYAQRFIALGCDPQKVRVTSSLKYDTAQIADKLPGSDELAKQIDLGDEPFWVVGNTGPDEEWIALDIFTELRTHPDLQNLRMAVVPRKPERFDEVNAMIERSPYSHIRYSTIKDGNTSAEGKPDIILGDTMGDLRKFYSLAKIVFVGRSLVPMGGSDMIETAALGKCTIFGPHTFNFKQTVDALLAADAAIEVADAQELKRATLKCFTEPEYASRIASNARNVIIENQGATKKTIKAVADIIHNRS</sequence>
<evidence type="ECO:0000313" key="11">
    <source>
        <dbReference type="EMBL" id="AQT68673.1"/>
    </source>
</evidence>
<evidence type="ECO:0000256" key="8">
    <source>
        <dbReference type="PIRSR" id="PIRSR639901-2"/>
    </source>
</evidence>
<organism evidence="11 12">
    <name type="scientific">Anaerohalosphaera lusitana</name>
    <dbReference type="NCBI Taxonomy" id="1936003"/>
    <lineage>
        <taxon>Bacteria</taxon>
        <taxon>Pseudomonadati</taxon>
        <taxon>Planctomycetota</taxon>
        <taxon>Phycisphaerae</taxon>
        <taxon>Sedimentisphaerales</taxon>
        <taxon>Anaerohalosphaeraceae</taxon>
        <taxon>Anaerohalosphaera</taxon>
    </lineage>
</organism>
<keyword evidence="9" id="KW-1003">Cell membrane</keyword>
<evidence type="ECO:0000256" key="9">
    <source>
        <dbReference type="RuleBase" id="RU365103"/>
    </source>
</evidence>
<evidence type="ECO:0000256" key="2">
    <source>
        <dbReference type="ARBA" id="ARBA00012621"/>
    </source>
</evidence>
<feature type="domain" description="3-deoxy-D-manno-octulosonic-acid transferase N-terminal" evidence="10">
    <location>
        <begin position="33"/>
        <end position="210"/>
    </location>
</feature>
<name>A0A1U9NL60_9BACT</name>
<dbReference type="RefSeq" id="WP_146661885.1">
    <property type="nucleotide sequence ID" value="NZ_CP019791.1"/>
</dbReference>
<dbReference type="SUPFAM" id="SSF53756">
    <property type="entry name" value="UDP-Glycosyltransferase/glycogen phosphorylase"/>
    <property type="match status" value="1"/>
</dbReference>
<reference evidence="12" key="1">
    <citation type="submission" date="2017-02" db="EMBL/GenBank/DDBJ databases">
        <title>Comparative genomics and description of representatives of a novel lineage of planctomycetes thriving in anoxic sediments.</title>
        <authorList>
            <person name="Spring S."/>
            <person name="Bunk B."/>
            <person name="Sproer C."/>
        </authorList>
    </citation>
    <scope>NUCLEOTIDE SEQUENCE [LARGE SCALE GENOMIC DNA]</scope>
    <source>
        <strain evidence="12">ST-NAGAB-D1</strain>
    </source>
</reference>
<dbReference type="InterPro" id="IPR007507">
    <property type="entry name" value="Glycos_transf_N"/>
</dbReference>
<dbReference type="PANTHER" id="PTHR42755">
    <property type="entry name" value="3-DEOXY-MANNO-OCTULOSONATE CYTIDYLYLTRANSFERASE"/>
    <property type="match status" value="1"/>
</dbReference>
<dbReference type="Gene3D" id="3.40.50.2000">
    <property type="entry name" value="Glycogen Phosphorylase B"/>
    <property type="match status" value="1"/>
</dbReference>
<feature type="site" description="Transition state stabilizer" evidence="8">
    <location>
        <position position="130"/>
    </location>
</feature>
<comment type="similarity">
    <text evidence="9">Belongs to the glycosyltransferase group 1 family.</text>
</comment>
<dbReference type="STRING" id="1936003.STSP2_01842"/>
<dbReference type="InterPro" id="IPR038107">
    <property type="entry name" value="Glycos_transf_N_sf"/>
</dbReference>
<evidence type="ECO:0000256" key="3">
    <source>
        <dbReference type="ARBA" id="ARBA00019077"/>
    </source>
</evidence>
<feature type="site" description="Transition state stabilizer" evidence="8">
    <location>
        <position position="208"/>
    </location>
</feature>
<dbReference type="EMBL" id="CP019791">
    <property type="protein sequence ID" value="AQT68673.1"/>
    <property type="molecule type" value="Genomic_DNA"/>
</dbReference>
<comment type="catalytic activity">
    <reaction evidence="6 9">
        <text>lipid IVA (E. coli) + CMP-3-deoxy-beta-D-manno-octulosonate = alpha-Kdo-(2-&gt;6)-lipid IVA (E. coli) + CMP + H(+)</text>
        <dbReference type="Rhea" id="RHEA:28066"/>
        <dbReference type="ChEBI" id="CHEBI:15378"/>
        <dbReference type="ChEBI" id="CHEBI:58603"/>
        <dbReference type="ChEBI" id="CHEBI:60364"/>
        <dbReference type="ChEBI" id="CHEBI:60377"/>
        <dbReference type="ChEBI" id="CHEBI:85987"/>
        <dbReference type="EC" id="2.4.99.12"/>
    </reaction>
</comment>
<dbReference type="InterPro" id="IPR039901">
    <property type="entry name" value="Kdotransferase"/>
</dbReference>
<keyword evidence="9" id="KW-0472">Membrane</keyword>
<keyword evidence="11" id="KW-0328">Glycosyltransferase</keyword>
<keyword evidence="4 9" id="KW-0808">Transferase</keyword>
<comment type="subcellular location">
    <subcellularLocation>
        <location evidence="9">Cell membrane</location>
    </subcellularLocation>
</comment>
<comment type="pathway">
    <text evidence="1 9">Bacterial outer membrane biogenesis; LPS core biosynthesis.</text>
</comment>
<dbReference type="KEGG" id="alus:STSP2_01842"/>
<dbReference type="GO" id="GO:0009245">
    <property type="term" value="P:lipid A biosynthetic process"/>
    <property type="evidence" value="ECO:0007669"/>
    <property type="project" value="TreeGrafter"/>
</dbReference>
<gene>
    <name evidence="11" type="primary">waaA</name>
    <name evidence="11" type="ORF">STSP2_01842</name>
</gene>
<keyword evidence="9" id="KW-0448">Lipopolysaccharide biosynthesis</keyword>
<evidence type="ECO:0000313" key="12">
    <source>
        <dbReference type="Proteomes" id="UP000189674"/>
    </source>
</evidence>
<comment type="function">
    <text evidence="9">Involved in lipopolysaccharide (LPS) biosynthesis. Catalyzes the transfer of 3-deoxy-D-manno-octulosonate (Kdo) residue(s) from CMP-Kdo to lipid IV(A), the tetraacyldisaccharide-1,4'-bisphosphate precursor of lipid A.</text>
</comment>
<protein>
    <recommendedName>
        <fullName evidence="3 9">3-deoxy-D-manno-octulosonic acid transferase</fullName>
        <shortName evidence="9">Kdo transferase</shortName>
        <ecNumber evidence="2 9">2.4.99.12</ecNumber>
    </recommendedName>
    <alternativeName>
        <fullName evidence="5 9">Lipid IV(A) 3-deoxy-D-manno-octulosonic acid transferase</fullName>
    </alternativeName>
</protein>
<proteinExistence type="inferred from homology"/>
<dbReference type="GO" id="GO:0005886">
    <property type="term" value="C:plasma membrane"/>
    <property type="evidence" value="ECO:0007669"/>
    <property type="project" value="UniProtKB-SubCell"/>
</dbReference>
<accession>A0A1U9NL60</accession>
<keyword evidence="12" id="KW-1185">Reference proteome</keyword>
<dbReference type="Pfam" id="PF04413">
    <property type="entry name" value="Glycos_transf_N"/>
    <property type="match status" value="1"/>
</dbReference>
<dbReference type="UniPathway" id="UPA00958"/>
<evidence type="ECO:0000256" key="7">
    <source>
        <dbReference type="PIRSR" id="PIRSR639901-1"/>
    </source>
</evidence>
<dbReference type="AlphaFoldDB" id="A0A1U9NL60"/>
<dbReference type="FunFam" id="3.40.50.11720:FF:000001">
    <property type="entry name" value="3-deoxy-D-manno-octulosonic acid transferase"/>
    <property type="match status" value="1"/>
</dbReference>
<dbReference type="Gene3D" id="3.40.50.11720">
    <property type="entry name" value="3-Deoxy-D-manno-octulosonic-acid transferase, N-terminal domain"/>
    <property type="match status" value="1"/>
</dbReference>
<dbReference type="GO" id="GO:0009244">
    <property type="term" value="P:lipopolysaccharide core region biosynthetic process"/>
    <property type="evidence" value="ECO:0007669"/>
    <property type="project" value="UniProtKB-UniRule"/>
</dbReference>
<dbReference type="Proteomes" id="UP000189674">
    <property type="component" value="Chromosome"/>
</dbReference>
<evidence type="ECO:0000256" key="1">
    <source>
        <dbReference type="ARBA" id="ARBA00004713"/>
    </source>
</evidence>
<feature type="active site" description="Proton acceptor" evidence="7">
    <location>
        <position position="60"/>
    </location>
</feature>
<evidence type="ECO:0000256" key="5">
    <source>
        <dbReference type="ARBA" id="ARBA00031445"/>
    </source>
</evidence>